<proteinExistence type="predicted"/>
<gene>
    <name evidence="2" type="ORF">Bca52824_027343</name>
</gene>
<comment type="caution">
    <text evidence="2">The sequence shown here is derived from an EMBL/GenBank/DDBJ whole genome shotgun (WGS) entry which is preliminary data.</text>
</comment>
<dbReference type="EMBL" id="JAAMPC010000006">
    <property type="protein sequence ID" value="KAG2307595.1"/>
    <property type="molecule type" value="Genomic_DNA"/>
</dbReference>
<evidence type="ECO:0000256" key="1">
    <source>
        <dbReference type="SAM" id="Phobius"/>
    </source>
</evidence>
<dbReference type="OrthoDB" id="10578464at2759"/>
<reference evidence="2 3" key="1">
    <citation type="submission" date="2020-02" db="EMBL/GenBank/DDBJ databases">
        <authorList>
            <person name="Ma Q."/>
            <person name="Huang Y."/>
            <person name="Song X."/>
            <person name="Pei D."/>
        </authorList>
    </citation>
    <scope>NUCLEOTIDE SEQUENCE [LARGE SCALE GENOMIC DNA]</scope>
    <source>
        <strain evidence="2">Sxm20200214</strain>
        <tissue evidence="2">Leaf</tissue>
    </source>
</reference>
<name>A0A8X7SJA6_BRACI</name>
<dbReference type="AlphaFoldDB" id="A0A8X7SJA6"/>
<feature type="transmembrane region" description="Helical" evidence="1">
    <location>
        <begin position="26"/>
        <end position="44"/>
    </location>
</feature>
<keyword evidence="1" id="KW-0472">Membrane</keyword>
<protein>
    <submittedName>
        <fullName evidence="2">Uncharacterized protein</fullName>
    </submittedName>
</protein>
<keyword evidence="1" id="KW-1133">Transmembrane helix</keyword>
<evidence type="ECO:0000313" key="2">
    <source>
        <dbReference type="EMBL" id="KAG2307595.1"/>
    </source>
</evidence>
<keyword evidence="1" id="KW-0812">Transmembrane</keyword>
<keyword evidence="3" id="KW-1185">Reference proteome</keyword>
<dbReference type="Proteomes" id="UP000886595">
    <property type="component" value="Unassembled WGS sequence"/>
</dbReference>
<organism evidence="2 3">
    <name type="scientific">Brassica carinata</name>
    <name type="common">Ethiopian mustard</name>
    <name type="synonym">Abyssinian cabbage</name>
    <dbReference type="NCBI Taxonomy" id="52824"/>
    <lineage>
        <taxon>Eukaryota</taxon>
        <taxon>Viridiplantae</taxon>
        <taxon>Streptophyta</taxon>
        <taxon>Embryophyta</taxon>
        <taxon>Tracheophyta</taxon>
        <taxon>Spermatophyta</taxon>
        <taxon>Magnoliopsida</taxon>
        <taxon>eudicotyledons</taxon>
        <taxon>Gunneridae</taxon>
        <taxon>Pentapetalae</taxon>
        <taxon>rosids</taxon>
        <taxon>malvids</taxon>
        <taxon>Brassicales</taxon>
        <taxon>Brassicaceae</taxon>
        <taxon>Brassiceae</taxon>
        <taxon>Brassica</taxon>
    </lineage>
</organism>
<accession>A0A8X7SJA6</accession>
<evidence type="ECO:0000313" key="3">
    <source>
        <dbReference type="Proteomes" id="UP000886595"/>
    </source>
</evidence>
<sequence>MVASFSSPPGGLDSHGYIRFRHTPCYTAYLVLSNIGFAVLYFNLAQLLQPFEEQANKIKTLRRILNIG</sequence>